<comment type="caution">
    <text evidence="2">The sequence shown here is derived from an EMBL/GenBank/DDBJ whole genome shotgun (WGS) entry which is preliminary data.</text>
</comment>
<evidence type="ECO:0000313" key="2">
    <source>
        <dbReference type="EMBL" id="KAI1892910.1"/>
    </source>
</evidence>
<gene>
    <name evidence="2" type="ORF">AGOR_G00138380</name>
</gene>
<dbReference type="Proteomes" id="UP000829720">
    <property type="component" value="Unassembled WGS sequence"/>
</dbReference>
<dbReference type="EMBL" id="JAERUA010000012">
    <property type="protein sequence ID" value="KAI1892910.1"/>
    <property type="molecule type" value="Genomic_DNA"/>
</dbReference>
<keyword evidence="3" id="KW-1185">Reference proteome</keyword>
<organism evidence="2 3">
    <name type="scientific">Albula goreensis</name>
    <dbReference type="NCBI Taxonomy" id="1534307"/>
    <lineage>
        <taxon>Eukaryota</taxon>
        <taxon>Metazoa</taxon>
        <taxon>Chordata</taxon>
        <taxon>Craniata</taxon>
        <taxon>Vertebrata</taxon>
        <taxon>Euteleostomi</taxon>
        <taxon>Actinopterygii</taxon>
        <taxon>Neopterygii</taxon>
        <taxon>Teleostei</taxon>
        <taxon>Albuliformes</taxon>
        <taxon>Albulidae</taxon>
        <taxon>Albula</taxon>
    </lineage>
</organism>
<keyword evidence="1" id="KW-0732">Signal</keyword>
<reference evidence="2" key="1">
    <citation type="submission" date="2021-01" db="EMBL/GenBank/DDBJ databases">
        <authorList>
            <person name="Zahm M."/>
            <person name="Roques C."/>
            <person name="Cabau C."/>
            <person name="Klopp C."/>
            <person name="Donnadieu C."/>
            <person name="Jouanno E."/>
            <person name="Lampietro C."/>
            <person name="Louis A."/>
            <person name="Herpin A."/>
            <person name="Echchiki A."/>
            <person name="Berthelot C."/>
            <person name="Parey E."/>
            <person name="Roest-Crollius H."/>
            <person name="Braasch I."/>
            <person name="Postlethwait J."/>
            <person name="Bobe J."/>
            <person name="Montfort J."/>
            <person name="Bouchez O."/>
            <person name="Begum T."/>
            <person name="Mejri S."/>
            <person name="Adams A."/>
            <person name="Chen W.-J."/>
            <person name="Guiguen Y."/>
        </authorList>
    </citation>
    <scope>NUCLEOTIDE SEQUENCE</scope>
    <source>
        <tissue evidence="2">Blood</tissue>
    </source>
</reference>
<evidence type="ECO:0000313" key="3">
    <source>
        <dbReference type="Proteomes" id="UP000829720"/>
    </source>
</evidence>
<accession>A0A8T3D9Q8</accession>
<feature type="signal peptide" evidence="1">
    <location>
        <begin position="1"/>
        <end position="31"/>
    </location>
</feature>
<dbReference type="AlphaFoldDB" id="A0A8T3D9Q8"/>
<name>A0A8T3D9Q8_9TELE</name>
<dbReference type="OrthoDB" id="8877477at2759"/>
<feature type="chain" id="PRO_5035803118" evidence="1">
    <location>
        <begin position="32"/>
        <end position="155"/>
    </location>
</feature>
<proteinExistence type="predicted"/>
<evidence type="ECO:0000256" key="1">
    <source>
        <dbReference type="SAM" id="SignalP"/>
    </source>
</evidence>
<sequence>MAFCAQSCSIFCFVSVQTILIFSVSSPGTESLSFPQHYTMIHWAGRIEKEIEKVLQHVSGAQQMRSIYSEKKGQFEIKKNNPQDLVKKVAAEIQGLLTSKRKALEPRRACTLADTLKATGASYSGQPLQAQTAGCVSADVPCEARQRAGPSLGEL</sequence>
<protein>
    <submittedName>
        <fullName evidence="2">Uncharacterized protein</fullName>
    </submittedName>
</protein>